<sequence length="392" mass="44273">MCFVTKQNNDFLLNSFYLKNGAREVTRKELIVADDIKETMKKRAIRSFVCGDVVYSFYTFYTASVLSTHLLKLDLGDCTIEDITDKVENMSTVRILKEGATGGEGVLYLWGISKDLKLTLWKMEESDEPSSVISKEEFPCEVCHNLFRVPKVFPCGHTICGRCERELEVDVKEKKKTLVCPNCKKSVVLEANEALPTNEQDSFLCFTCGESHKKNNCVHCSTCTEAQKKANEALPTNEQDSFLCFTCGQSHKKNNCVHCSTCTEAQKKTVLICGMCAFKKHKDHVSEEVTFPSLLDKTKVFATEDTAKIEADIDSLEQRLLEEIRKSAKIEALKTTLEDMVTMKKKILEDRNVTTADLKTEIGKYKDLAVKAELEQKAVEEWIATIFAVIRG</sequence>
<dbReference type="InterPro" id="IPR001841">
    <property type="entry name" value="Znf_RING"/>
</dbReference>
<organism evidence="7 8">
    <name type="scientific">Steinernema glaseri</name>
    <dbReference type="NCBI Taxonomy" id="37863"/>
    <lineage>
        <taxon>Eukaryota</taxon>
        <taxon>Metazoa</taxon>
        <taxon>Ecdysozoa</taxon>
        <taxon>Nematoda</taxon>
        <taxon>Chromadorea</taxon>
        <taxon>Rhabditida</taxon>
        <taxon>Tylenchina</taxon>
        <taxon>Panagrolaimomorpha</taxon>
        <taxon>Strongyloidoidea</taxon>
        <taxon>Steinernematidae</taxon>
        <taxon>Steinernema</taxon>
    </lineage>
</organism>
<protein>
    <submittedName>
        <fullName evidence="8">RING-type domain-containing protein</fullName>
    </submittedName>
</protein>
<evidence type="ECO:0000313" key="8">
    <source>
        <dbReference type="WBParaSite" id="L893_g1056.t1"/>
    </source>
</evidence>
<dbReference type="WBParaSite" id="L893_g1056.t1">
    <property type="protein sequence ID" value="L893_g1056.t1"/>
    <property type="gene ID" value="L893_g1056"/>
</dbReference>
<keyword evidence="1" id="KW-0479">Metal-binding</keyword>
<dbReference type="InterPro" id="IPR047153">
    <property type="entry name" value="TRIM45/56/19-like"/>
</dbReference>
<dbReference type="GO" id="GO:0008270">
    <property type="term" value="F:zinc ion binding"/>
    <property type="evidence" value="ECO:0007669"/>
    <property type="project" value="UniProtKB-KW"/>
</dbReference>
<evidence type="ECO:0000256" key="2">
    <source>
        <dbReference type="ARBA" id="ARBA00022771"/>
    </source>
</evidence>
<evidence type="ECO:0000259" key="6">
    <source>
        <dbReference type="PROSITE" id="PS50089"/>
    </source>
</evidence>
<feature type="coiled-coil region" evidence="5">
    <location>
        <begin position="306"/>
        <end position="333"/>
    </location>
</feature>
<dbReference type="Pfam" id="PF13445">
    <property type="entry name" value="zf-RING_UBOX"/>
    <property type="match status" value="1"/>
</dbReference>
<feature type="domain" description="RING-type" evidence="6">
    <location>
        <begin position="140"/>
        <end position="184"/>
    </location>
</feature>
<keyword evidence="2 4" id="KW-0863">Zinc-finger</keyword>
<name>A0A1I7XXT4_9BILA</name>
<evidence type="ECO:0000256" key="5">
    <source>
        <dbReference type="SAM" id="Coils"/>
    </source>
</evidence>
<dbReference type="InterPro" id="IPR013083">
    <property type="entry name" value="Znf_RING/FYVE/PHD"/>
</dbReference>
<reference evidence="8" key="1">
    <citation type="submission" date="2016-11" db="UniProtKB">
        <authorList>
            <consortium name="WormBaseParasite"/>
        </authorList>
    </citation>
    <scope>IDENTIFICATION</scope>
</reference>
<keyword evidence="3" id="KW-0862">Zinc</keyword>
<dbReference type="InterPro" id="IPR027370">
    <property type="entry name" value="Znf-RING_euk"/>
</dbReference>
<evidence type="ECO:0000256" key="3">
    <source>
        <dbReference type="ARBA" id="ARBA00022833"/>
    </source>
</evidence>
<keyword evidence="7" id="KW-1185">Reference proteome</keyword>
<dbReference type="GO" id="GO:0061630">
    <property type="term" value="F:ubiquitin protein ligase activity"/>
    <property type="evidence" value="ECO:0007669"/>
    <property type="project" value="TreeGrafter"/>
</dbReference>
<evidence type="ECO:0000256" key="1">
    <source>
        <dbReference type="ARBA" id="ARBA00022723"/>
    </source>
</evidence>
<accession>A0A1I7XXT4</accession>
<dbReference type="SUPFAM" id="SSF57850">
    <property type="entry name" value="RING/U-box"/>
    <property type="match status" value="1"/>
</dbReference>
<dbReference type="Gene3D" id="3.30.40.10">
    <property type="entry name" value="Zinc/RING finger domain, C3HC4 (zinc finger)"/>
    <property type="match status" value="1"/>
</dbReference>
<evidence type="ECO:0000256" key="4">
    <source>
        <dbReference type="PROSITE-ProRule" id="PRU00175"/>
    </source>
</evidence>
<dbReference type="PANTHER" id="PTHR25462">
    <property type="entry name" value="BONUS, ISOFORM C-RELATED"/>
    <property type="match status" value="1"/>
</dbReference>
<dbReference type="PROSITE" id="PS50089">
    <property type="entry name" value="ZF_RING_2"/>
    <property type="match status" value="1"/>
</dbReference>
<dbReference type="PANTHER" id="PTHR25462:SF296">
    <property type="entry name" value="MEIOTIC P26, ISOFORM F"/>
    <property type="match status" value="1"/>
</dbReference>
<dbReference type="Proteomes" id="UP000095287">
    <property type="component" value="Unplaced"/>
</dbReference>
<dbReference type="AlphaFoldDB" id="A0A1I7XXT4"/>
<keyword evidence="5" id="KW-0175">Coiled coil</keyword>
<evidence type="ECO:0000313" key="7">
    <source>
        <dbReference type="Proteomes" id="UP000095287"/>
    </source>
</evidence>
<proteinExistence type="predicted"/>